<geneLocation type="plasmid" evidence="1">
    <name>pN2B-A</name>
</geneLocation>
<reference evidence="1 2" key="1">
    <citation type="submission" date="2019-11" db="EMBL/GenBank/DDBJ databases">
        <title>Comparison of genomes from free-living endosymbiotic cyanobacteria isolated from Azolla.</title>
        <authorList>
            <person name="Thiel T."/>
            <person name="Pratte B."/>
        </authorList>
    </citation>
    <scope>NUCLEOTIDE SEQUENCE [LARGE SCALE GENOMIC DNA]</scope>
    <source>
        <strain evidence="1 2">N2B</strain>
        <plasmid evidence="1">pN2B-A</plasmid>
    </source>
</reference>
<proteinExistence type="predicted"/>
<keyword evidence="2" id="KW-1185">Reference proteome</keyword>
<gene>
    <name evidence="1" type="ORF">GNE12_27245</name>
</gene>
<dbReference type="EMBL" id="JACKZP010000271">
    <property type="protein sequence ID" value="MBC1305590.1"/>
    <property type="molecule type" value="Genomic_DNA"/>
</dbReference>
<organism evidence="1 2">
    <name type="scientific">Trichormus variabilis N2B</name>
    <dbReference type="NCBI Taxonomy" id="2681315"/>
    <lineage>
        <taxon>Bacteria</taxon>
        <taxon>Bacillati</taxon>
        <taxon>Cyanobacteriota</taxon>
        <taxon>Cyanophyceae</taxon>
        <taxon>Nostocales</taxon>
        <taxon>Nostocaceae</taxon>
        <taxon>Trichormus</taxon>
    </lineage>
</organism>
<accession>A0ABR6SGS6</accession>
<evidence type="ECO:0000313" key="2">
    <source>
        <dbReference type="Proteomes" id="UP000570851"/>
    </source>
</evidence>
<dbReference type="RefSeq" id="WP_011316554.1">
    <property type="nucleotide sequence ID" value="NZ_JACKZP010000271.1"/>
</dbReference>
<protein>
    <submittedName>
        <fullName evidence="1">Uncharacterized protein</fullName>
    </submittedName>
</protein>
<dbReference type="Proteomes" id="UP000570851">
    <property type="component" value="Unassembled WGS sequence"/>
</dbReference>
<comment type="caution">
    <text evidence="1">The sequence shown here is derived from an EMBL/GenBank/DDBJ whole genome shotgun (WGS) entry which is preliminary data.</text>
</comment>
<evidence type="ECO:0000313" key="1">
    <source>
        <dbReference type="EMBL" id="MBC1305590.1"/>
    </source>
</evidence>
<name>A0ABR6SGS6_ANAVA</name>
<dbReference type="GeneID" id="58727170"/>
<keyword evidence="1" id="KW-0614">Plasmid</keyword>
<sequence>MEIKTISVTYQRKFNLGDYESVEVGCSLWGQIDPEEDAEGATQFLFEQAKASVKQAAMPLLKTSQYQMSKYKQTAKQNTHDDLENF</sequence>